<evidence type="ECO:0008006" key="4">
    <source>
        <dbReference type="Google" id="ProtNLM"/>
    </source>
</evidence>
<dbReference type="Proteomes" id="UP000306509">
    <property type="component" value="Unassembled WGS sequence"/>
</dbReference>
<accession>A0A4U8QE56</accession>
<name>A0A4U8QE56_9FIRM</name>
<evidence type="ECO:0000256" key="1">
    <source>
        <dbReference type="SAM" id="Phobius"/>
    </source>
</evidence>
<reference evidence="2 3" key="1">
    <citation type="journal article" date="2019" name="Anaerobe">
        <title>Detection of Robinsoniella peoriensis in multiple bone samples of a trauma patient.</title>
        <authorList>
            <person name="Schrottner P."/>
            <person name="Hartwich K."/>
            <person name="Bunk B."/>
            <person name="Schober I."/>
            <person name="Helbig S."/>
            <person name="Rudolph W.W."/>
            <person name="Gunzer F."/>
        </authorList>
    </citation>
    <scope>NUCLEOTIDE SEQUENCE [LARGE SCALE GENOMIC DNA]</scope>
    <source>
        <strain evidence="2 3">DSM 106044</strain>
    </source>
</reference>
<sequence>MIKKLNPVSKELILGILICGVIFQFSLIWLSGSKVLYTTGLWIGIAISVFLAVHMNWSIENAVEMDEKGAVSHMKKMFMLRALVVVVVFFGTYLLKLGDVVAVFLGLFGLKIGAYLQPVLHRLIQKIKK</sequence>
<gene>
    <name evidence="2" type="ORF">DSM106044_02852</name>
</gene>
<feature type="transmembrane region" description="Helical" evidence="1">
    <location>
        <begin position="12"/>
        <end position="30"/>
    </location>
</feature>
<keyword evidence="1" id="KW-0472">Membrane</keyword>
<evidence type="ECO:0000313" key="3">
    <source>
        <dbReference type="Proteomes" id="UP000306509"/>
    </source>
</evidence>
<dbReference type="EMBL" id="QGQD01000057">
    <property type="protein sequence ID" value="TLD00186.1"/>
    <property type="molecule type" value="Genomic_DNA"/>
</dbReference>
<dbReference type="STRING" id="180332.GCA_000797495_05145"/>
<dbReference type="AlphaFoldDB" id="A0A4U8QE56"/>
<dbReference type="OrthoDB" id="1778891at2"/>
<dbReference type="GO" id="GO:0005886">
    <property type="term" value="C:plasma membrane"/>
    <property type="evidence" value="ECO:0007669"/>
    <property type="project" value="UniProtKB-SubCell"/>
</dbReference>
<protein>
    <recommendedName>
        <fullName evidence="4">ATP synthase I chain</fullName>
    </recommendedName>
</protein>
<feature type="transmembrane region" description="Helical" evidence="1">
    <location>
        <begin position="78"/>
        <end position="95"/>
    </location>
</feature>
<keyword evidence="1" id="KW-1133">Transmembrane helix</keyword>
<proteinExistence type="predicted"/>
<feature type="transmembrane region" description="Helical" evidence="1">
    <location>
        <begin position="36"/>
        <end position="57"/>
    </location>
</feature>
<keyword evidence="1" id="KW-0812">Transmembrane</keyword>
<evidence type="ECO:0000313" key="2">
    <source>
        <dbReference type="EMBL" id="TLD00186.1"/>
    </source>
</evidence>
<keyword evidence="3" id="KW-1185">Reference proteome</keyword>
<comment type="caution">
    <text evidence="2">The sequence shown here is derived from an EMBL/GenBank/DDBJ whole genome shotgun (WGS) entry which is preliminary data.</text>
</comment>
<feature type="transmembrane region" description="Helical" evidence="1">
    <location>
        <begin position="101"/>
        <end position="120"/>
    </location>
</feature>
<dbReference type="RefSeq" id="WP_027295067.1">
    <property type="nucleotide sequence ID" value="NZ_CABMJZ010000140.1"/>
</dbReference>
<organism evidence="2 3">
    <name type="scientific">Robinsoniella peoriensis</name>
    <dbReference type="NCBI Taxonomy" id="180332"/>
    <lineage>
        <taxon>Bacteria</taxon>
        <taxon>Bacillati</taxon>
        <taxon>Bacillota</taxon>
        <taxon>Clostridia</taxon>
        <taxon>Lachnospirales</taxon>
        <taxon>Lachnospiraceae</taxon>
        <taxon>Robinsoniella</taxon>
    </lineage>
</organism>